<evidence type="ECO:0000313" key="2">
    <source>
        <dbReference type="Proteomes" id="UP000003986"/>
    </source>
</evidence>
<sequence>MQVRANPLSWEAGMPVEFVGIDPDTDRDHCPTVWADTEAQEVLFQGWKPDTETHAQCEATSPASGSVPDTEAIIRIPARMIPMIREACDAVERAQLR</sequence>
<accession>D6ABK6</accession>
<evidence type="ECO:0000313" key="1">
    <source>
        <dbReference type="EMBL" id="EFE76511.2"/>
    </source>
</evidence>
<reference evidence="2" key="1">
    <citation type="submission" date="2008-10" db="EMBL/GenBank/DDBJ databases">
        <authorList>
            <person name="Molnar K."/>
        </authorList>
    </citation>
    <scope>NUCLEOTIDE SEQUENCE [LARGE SCALE GENOMIC DNA]</scope>
    <source>
        <strain evidence="2">NRRL 15998</strain>
    </source>
</reference>
<dbReference type="AlphaFoldDB" id="D6ABK6"/>
<reference evidence="2" key="2">
    <citation type="submission" date="2008-12" db="EMBL/GenBank/DDBJ databases">
        <title>Annotation of Streptomyces roseosporus strain NRRL 15998.</title>
        <authorList>
            <consortium name="The Broad Institute Genome Sequencing Platform"/>
            <consortium name="Broad Institute Microbial Sequencing Center"/>
            <person name="Fischbach M."/>
            <person name="Ward D."/>
            <person name="Young S."/>
            <person name="Kodira C.D."/>
            <person name="Zeng Q."/>
            <person name="Koehrsen M."/>
            <person name="Godfrey P."/>
            <person name="Alvarado L."/>
            <person name="Berlin A.M."/>
            <person name="Borenstein D."/>
            <person name="Chen Z."/>
            <person name="Engels R."/>
            <person name="Freedman E."/>
            <person name="Gellesch M."/>
            <person name="Goldberg J."/>
            <person name="Griggs A."/>
            <person name="Gujja S."/>
            <person name="Heiman D.I."/>
            <person name="Hepburn T.A."/>
            <person name="Howarth C."/>
            <person name="Jen D."/>
            <person name="Larson L."/>
            <person name="Lewis B."/>
            <person name="Mehta T."/>
            <person name="Park D."/>
            <person name="Pearson M."/>
            <person name="Roberts A."/>
            <person name="Saif S."/>
            <person name="Shea T.D."/>
            <person name="Shenoy N."/>
            <person name="Sisk P."/>
            <person name="Stolte C."/>
            <person name="Sykes S.N."/>
            <person name="Walk T."/>
            <person name="White J."/>
            <person name="Yandava C."/>
            <person name="Straight P."/>
            <person name="Clardy J."/>
            <person name="Hung D."/>
            <person name="Kolter R."/>
            <person name="Mekalanos J."/>
            <person name="Walker S."/>
            <person name="Walsh C.T."/>
            <person name="Wieland B.L.C."/>
            <person name="Ilzarbe M."/>
            <person name="Galagan J."/>
            <person name="Nusbaum C."/>
            <person name="Birren B."/>
        </authorList>
    </citation>
    <scope>NUCLEOTIDE SEQUENCE [LARGE SCALE GENOMIC DNA]</scope>
    <source>
        <strain evidence="2">NRRL 15998</strain>
    </source>
</reference>
<proteinExistence type="predicted"/>
<name>D6ABK6_STRFL</name>
<protein>
    <submittedName>
        <fullName evidence="1">Predicted protein</fullName>
    </submittedName>
</protein>
<dbReference type="Proteomes" id="UP000003986">
    <property type="component" value="Unassembled WGS sequence"/>
</dbReference>
<gene>
    <name evidence="1" type="ORF">SSGG_03878</name>
</gene>
<organism evidence="1 2">
    <name type="scientific">Streptomyces filamentosus NRRL 15998</name>
    <dbReference type="NCBI Taxonomy" id="457431"/>
    <lineage>
        <taxon>Bacteria</taxon>
        <taxon>Bacillati</taxon>
        <taxon>Actinomycetota</taxon>
        <taxon>Actinomycetes</taxon>
        <taxon>Kitasatosporales</taxon>
        <taxon>Streptomycetaceae</taxon>
        <taxon>Streptomyces</taxon>
    </lineage>
</organism>
<dbReference type="EMBL" id="DS999644">
    <property type="protein sequence ID" value="EFE76511.2"/>
    <property type="molecule type" value="Genomic_DNA"/>
</dbReference>